<reference evidence="2 4" key="1">
    <citation type="submission" date="2017-12" db="EMBL/GenBank/DDBJ databases">
        <authorList>
            <person name="Paulsen S."/>
            <person name="Gram L.K."/>
        </authorList>
    </citation>
    <scope>NUCLEOTIDE SEQUENCE [LARGE SCALE GENOMIC DNA]</scope>
    <source>
        <strain evidence="2 4">S2231</strain>
        <strain evidence="1">S2233</strain>
    </source>
</reference>
<dbReference type="RefSeq" id="WP_138594732.1">
    <property type="nucleotide sequence ID" value="NZ_PNCL01000001.1"/>
</dbReference>
<dbReference type="Gene3D" id="2.60.200.60">
    <property type="match status" value="1"/>
</dbReference>
<dbReference type="Proteomes" id="UP000305730">
    <property type="component" value="Unassembled WGS sequence"/>
</dbReference>
<evidence type="ECO:0000313" key="2">
    <source>
        <dbReference type="EMBL" id="TMP63100.1"/>
    </source>
</evidence>
<sequence length="121" mass="12543">MYNSVAVQLITRINDEVRTMSGNGQNNARIGDMWVGTCKCHPSPIPMSGIIIAGESSVLAQGSPKARQGDMVIGLCGHTGTISSATSLTVVGKKQDARMSDRVSGCFSGVIVTGSSTVRTA</sequence>
<dbReference type="OrthoDB" id="9948074at2"/>
<comment type="caution">
    <text evidence="2">The sequence shown here is derived from an EMBL/GenBank/DDBJ whole genome shotgun (WGS) entry which is preliminary data.</text>
</comment>
<dbReference type="Proteomes" id="UP000307706">
    <property type="component" value="Unassembled WGS sequence"/>
</dbReference>
<keyword evidence="3" id="KW-1185">Reference proteome</keyword>
<reference evidence="4" key="2">
    <citation type="submission" date="2019-06" db="EMBL/GenBank/DDBJ databases">
        <title>Co-occurence of chitin degradation, pigmentation and bioactivity in marine Pseudoalteromonas.</title>
        <authorList>
            <person name="Sonnenschein E.C."/>
            <person name="Bech P.K."/>
        </authorList>
    </citation>
    <scope>NUCLEOTIDE SEQUENCE [LARGE SCALE GENOMIC DNA]</scope>
    <source>
        <strain evidence="4">S2231</strain>
    </source>
</reference>
<dbReference type="EMBL" id="PNCK01000009">
    <property type="protein sequence ID" value="TMP46324.1"/>
    <property type="molecule type" value="Genomic_DNA"/>
</dbReference>
<evidence type="ECO:0000313" key="4">
    <source>
        <dbReference type="Proteomes" id="UP000307706"/>
    </source>
</evidence>
<accession>A0A5S3XXY9</accession>
<organism evidence="2 4">
    <name type="scientific">Pseudoalteromonas citrea</name>
    <dbReference type="NCBI Taxonomy" id="43655"/>
    <lineage>
        <taxon>Bacteria</taxon>
        <taxon>Pseudomonadati</taxon>
        <taxon>Pseudomonadota</taxon>
        <taxon>Gammaproteobacteria</taxon>
        <taxon>Alteromonadales</taxon>
        <taxon>Pseudoalteromonadaceae</taxon>
        <taxon>Pseudoalteromonas</taxon>
    </lineage>
</organism>
<name>A0A5S3XXY9_9GAMM</name>
<protein>
    <recommendedName>
        <fullName evidence="5">Type VI secretion protein</fullName>
    </recommendedName>
</protein>
<evidence type="ECO:0008006" key="5">
    <source>
        <dbReference type="Google" id="ProtNLM"/>
    </source>
</evidence>
<evidence type="ECO:0000313" key="1">
    <source>
        <dbReference type="EMBL" id="TMP46324.1"/>
    </source>
</evidence>
<evidence type="ECO:0000313" key="3">
    <source>
        <dbReference type="Proteomes" id="UP000305730"/>
    </source>
</evidence>
<proteinExistence type="predicted"/>
<reference evidence="2" key="3">
    <citation type="submission" date="2019-09" db="EMBL/GenBank/DDBJ databases">
        <title>Co-occurence of chitin degradation, pigmentation and bioactivity in marine Pseudoalteromonas.</title>
        <authorList>
            <person name="Sonnenschein E.C."/>
            <person name="Bech P.K."/>
        </authorList>
    </citation>
    <scope>NUCLEOTIDE SEQUENCE</scope>
    <source>
        <strain evidence="2">S2231</strain>
        <strain evidence="1 3">S2233</strain>
    </source>
</reference>
<dbReference type="AlphaFoldDB" id="A0A5S3XXY9"/>
<dbReference type="EMBL" id="PNCL01000001">
    <property type="protein sequence ID" value="TMP63100.1"/>
    <property type="molecule type" value="Genomic_DNA"/>
</dbReference>
<gene>
    <name evidence="2" type="ORF">CWB96_00385</name>
    <name evidence="1" type="ORF">CWB97_02380</name>
</gene>